<comment type="caution">
    <text evidence="1">The sequence shown here is derived from an EMBL/GenBank/DDBJ whole genome shotgun (WGS) entry which is preliminary data.</text>
</comment>
<reference evidence="1" key="1">
    <citation type="submission" date="2020-11" db="EMBL/GenBank/DDBJ databases">
        <authorList>
            <consortium name="DOE Joint Genome Institute"/>
            <person name="Ahrendt S."/>
            <person name="Riley R."/>
            <person name="Andreopoulos W."/>
            <person name="Labutti K."/>
            <person name="Pangilinan J."/>
            <person name="Ruiz-Duenas F.J."/>
            <person name="Barrasa J.M."/>
            <person name="Sanchez-Garcia M."/>
            <person name="Camarero S."/>
            <person name="Miyauchi S."/>
            <person name="Serrano A."/>
            <person name="Linde D."/>
            <person name="Babiker R."/>
            <person name="Drula E."/>
            <person name="Ayuso-Fernandez I."/>
            <person name="Pacheco R."/>
            <person name="Padilla G."/>
            <person name="Ferreira P."/>
            <person name="Barriuso J."/>
            <person name="Kellner H."/>
            <person name="Castanera R."/>
            <person name="Alfaro M."/>
            <person name="Ramirez L."/>
            <person name="Pisabarro A.G."/>
            <person name="Kuo A."/>
            <person name="Tritt A."/>
            <person name="Lipzen A."/>
            <person name="He G."/>
            <person name="Yan M."/>
            <person name="Ng V."/>
            <person name="Cullen D."/>
            <person name="Martin F."/>
            <person name="Rosso M.-N."/>
            <person name="Henrissat B."/>
            <person name="Hibbett D."/>
            <person name="Martinez A.T."/>
            <person name="Grigoriev I.V."/>
        </authorList>
    </citation>
    <scope>NUCLEOTIDE SEQUENCE</scope>
    <source>
        <strain evidence="1">AH 40177</strain>
    </source>
</reference>
<sequence>MELMAAQMMQSQQQIQQMQMQQMQFMMQTQTHRVATALPSTPSTTAVASTLTTSIPHPASSSSSSKLAIPAVSLDDFGARYKLSAIDISRLKRLGYKPGSSHITKVQECHWGAEGVNFSVIGWMEVLDVHEQFLRDVKNGLW</sequence>
<name>A0A9P5PY10_9AGAR</name>
<accession>A0A9P5PY10</accession>
<organism evidence="1 2">
    <name type="scientific">Rhodocollybia butyracea</name>
    <dbReference type="NCBI Taxonomy" id="206335"/>
    <lineage>
        <taxon>Eukaryota</taxon>
        <taxon>Fungi</taxon>
        <taxon>Dikarya</taxon>
        <taxon>Basidiomycota</taxon>
        <taxon>Agaricomycotina</taxon>
        <taxon>Agaricomycetes</taxon>
        <taxon>Agaricomycetidae</taxon>
        <taxon>Agaricales</taxon>
        <taxon>Marasmiineae</taxon>
        <taxon>Omphalotaceae</taxon>
        <taxon>Rhodocollybia</taxon>
    </lineage>
</organism>
<evidence type="ECO:0000313" key="2">
    <source>
        <dbReference type="Proteomes" id="UP000772434"/>
    </source>
</evidence>
<proteinExistence type="predicted"/>
<gene>
    <name evidence="1" type="ORF">BDP27DRAFT_1322327</name>
</gene>
<dbReference type="Proteomes" id="UP000772434">
    <property type="component" value="Unassembled WGS sequence"/>
</dbReference>
<dbReference type="OrthoDB" id="3069791at2759"/>
<protein>
    <submittedName>
        <fullName evidence="1">Uncharacterized protein</fullName>
    </submittedName>
</protein>
<keyword evidence="2" id="KW-1185">Reference proteome</keyword>
<dbReference type="AlphaFoldDB" id="A0A9P5PY10"/>
<dbReference type="EMBL" id="JADNRY010000033">
    <property type="protein sequence ID" value="KAF9071323.1"/>
    <property type="molecule type" value="Genomic_DNA"/>
</dbReference>
<evidence type="ECO:0000313" key="1">
    <source>
        <dbReference type="EMBL" id="KAF9071323.1"/>
    </source>
</evidence>